<sequence length="77" mass="8694">MNKLTKFRILSFSAFIIIFLIISTLMNLFFEDLGGAYKAMISGGLTALLAPRTEKLKTQSGIQRQLVWVFLKKPISI</sequence>
<feature type="transmembrane region" description="Helical" evidence="1">
    <location>
        <begin position="7"/>
        <end position="29"/>
    </location>
</feature>
<reference evidence="2 3" key="1">
    <citation type="submission" date="2019-01" db="EMBL/GenBank/DDBJ databases">
        <title>Genome sequence of the Antarctic species Gelidibacter gilvus ACAM 158(T).</title>
        <authorList>
            <person name="Bowman J.P."/>
        </authorList>
    </citation>
    <scope>NUCLEOTIDE SEQUENCE [LARGE SCALE GENOMIC DNA]</scope>
    <source>
        <strain evidence="2 3">IC158</strain>
    </source>
</reference>
<keyword evidence="1" id="KW-1133">Transmembrane helix</keyword>
<evidence type="ECO:0000313" key="3">
    <source>
        <dbReference type="Proteomes" id="UP000289792"/>
    </source>
</evidence>
<keyword evidence="3" id="KW-1185">Reference proteome</keyword>
<organism evidence="2 3">
    <name type="scientific">Gelidibacter gilvus</name>
    <dbReference type="NCBI Taxonomy" id="59602"/>
    <lineage>
        <taxon>Bacteria</taxon>
        <taxon>Pseudomonadati</taxon>
        <taxon>Bacteroidota</taxon>
        <taxon>Flavobacteriia</taxon>
        <taxon>Flavobacteriales</taxon>
        <taxon>Flavobacteriaceae</taxon>
        <taxon>Gelidibacter</taxon>
    </lineage>
</organism>
<name>A0A4Q0XCW0_9FLAO</name>
<comment type="caution">
    <text evidence="2">The sequence shown here is derived from an EMBL/GenBank/DDBJ whole genome shotgun (WGS) entry which is preliminary data.</text>
</comment>
<accession>A0A4Q0XCW0</accession>
<evidence type="ECO:0000256" key="1">
    <source>
        <dbReference type="SAM" id="Phobius"/>
    </source>
</evidence>
<protein>
    <submittedName>
        <fullName evidence="2">Uncharacterized protein</fullName>
    </submittedName>
</protein>
<dbReference type="AlphaFoldDB" id="A0A4Q0XCW0"/>
<dbReference type="RefSeq" id="WP_129018213.1">
    <property type="nucleotide sequence ID" value="NZ_SDDZ01000010.1"/>
</dbReference>
<evidence type="ECO:0000313" key="2">
    <source>
        <dbReference type="EMBL" id="RXJ45781.1"/>
    </source>
</evidence>
<keyword evidence="1" id="KW-0812">Transmembrane</keyword>
<gene>
    <name evidence="2" type="ORF">ESZ48_14455</name>
</gene>
<dbReference type="Proteomes" id="UP000289792">
    <property type="component" value="Unassembled WGS sequence"/>
</dbReference>
<proteinExistence type="predicted"/>
<dbReference type="OrthoDB" id="1203191at2"/>
<keyword evidence="1" id="KW-0472">Membrane</keyword>
<dbReference type="EMBL" id="SDDZ01000010">
    <property type="protein sequence ID" value="RXJ45781.1"/>
    <property type="molecule type" value="Genomic_DNA"/>
</dbReference>